<evidence type="ECO:0000313" key="3">
    <source>
        <dbReference type="Proteomes" id="UP001165740"/>
    </source>
</evidence>
<evidence type="ECO:0000313" key="4">
    <source>
        <dbReference type="RefSeq" id="XP_013082016.2"/>
    </source>
</evidence>
<keyword evidence="1" id="KW-0540">Nuclease</keyword>
<dbReference type="GeneID" id="106067388"/>
<gene>
    <name evidence="4" type="primary">LOC106067388</name>
</gene>
<organism evidence="3 4">
    <name type="scientific">Biomphalaria glabrata</name>
    <name type="common">Bloodfluke planorb</name>
    <name type="synonym">Freshwater snail</name>
    <dbReference type="NCBI Taxonomy" id="6526"/>
    <lineage>
        <taxon>Eukaryota</taxon>
        <taxon>Metazoa</taxon>
        <taxon>Spiralia</taxon>
        <taxon>Lophotrochozoa</taxon>
        <taxon>Mollusca</taxon>
        <taxon>Gastropoda</taxon>
        <taxon>Heterobranchia</taxon>
        <taxon>Euthyneura</taxon>
        <taxon>Panpulmonata</taxon>
        <taxon>Hygrophila</taxon>
        <taxon>Lymnaeoidea</taxon>
        <taxon>Planorbidae</taxon>
        <taxon>Biomphalaria</taxon>
    </lineage>
</organism>
<dbReference type="OrthoDB" id="6140945at2759"/>
<dbReference type="Proteomes" id="UP001165740">
    <property type="component" value="Chromosome 12"/>
</dbReference>
<evidence type="ECO:0000256" key="2">
    <source>
        <dbReference type="SAM" id="Coils"/>
    </source>
</evidence>
<keyword evidence="2" id="KW-0175">Coiled coil</keyword>
<dbReference type="RefSeq" id="XP_013082016.2">
    <property type="nucleotide sequence ID" value="XM_013226562.2"/>
</dbReference>
<dbReference type="PANTHER" id="PTHR11046:SF25">
    <property type="match status" value="1"/>
</dbReference>
<proteinExistence type="predicted"/>
<keyword evidence="1" id="KW-0378">Hydrolase</keyword>
<reference evidence="4" key="1">
    <citation type="submission" date="2025-08" db="UniProtKB">
        <authorList>
            <consortium name="RefSeq"/>
        </authorList>
    </citation>
    <scope>IDENTIFICATION</scope>
</reference>
<accession>A0A9U8ECQ3</accession>
<keyword evidence="3" id="KW-1185">Reference proteome</keyword>
<dbReference type="AlphaFoldDB" id="A0A9U8ECQ3"/>
<name>A0A9U8ECQ3_BIOGL</name>
<dbReference type="GO" id="GO:0000175">
    <property type="term" value="F:3'-5'-RNA exonuclease activity"/>
    <property type="evidence" value="ECO:0007669"/>
    <property type="project" value="InterPro"/>
</dbReference>
<evidence type="ECO:0000256" key="1">
    <source>
        <dbReference type="ARBA" id="ARBA00022722"/>
    </source>
</evidence>
<feature type="coiled-coil region" evidence="2">
    <location>
        <begin position="191"/>
        <end position="280"/>
    </location>
</feature>
<sequence length="926" mass="105218">MPKARTAIVWSLKDSQLFQFLLDKYSDIPEPGSDTTNKTCLNGHALHIFIANESCYTSSTDIISSSFGIPSPETLIKLKRLIYNTLTKHKKNLNRNLGKIKIMCSEIFHQLPSHTVPNPDSNIQTPAVETIQPVNEFIPPALNIKEGLTPREKDLKRRLSLLSESRSEERSRHIQKMKQIKLQINDQPKIIKNFKQSVERKKQTIIKLKKELKKLKTESGKEEIAKLKNRLTATKNKYNHSIIKIKSNYKKELSERDTIIKALQCDKLVLEDKVLQLENINATSLKKDKKTYNVIARLIIYDCISNNVPTKRIPSVIDSLSHRMGILIDSVPDKSSIENCVRELGVISDLQAAEVVMATPGLTLGFDATTQEGVHVNSVHLTTKSNTLVIALDDLSGGTAEDYGNHICQAIQNLAGVYSNFHKTDLHECRDKIIQNISNTMSDRAPVNHATVMRLSELWDKSLTELNCHVHPLDSIAKGCTEALKTLQTEQGKLFGSDCLAGNIVLQLTKMRYKMGTGNPKAFVSFLVKEKLKKGLIPRYRGNRFHVLFHTSGILVLHSEQILDFLGSASALPCGGLTAALLYDLQLQTAKKQLYVMGLIGKLLTGPWMRKFYTSQDDVRNISYYEGVTVIKGVLARVNECLKNPFSIFTRSLDFFDEDLDANDPVLQVLLLCPQDMQVERMLKDCLSSIASVIQRQYESFLCMDESELMKLEAESARSHNMDSEEVVGMFSAEKKRAPSATVCYISSKVRSKKNKTVAYLDSLTESARKERVEWAMGAARIRRRANKVRSSSVNEEIVKRAEQKARESEKRERKQIENLLRKEDFDRIRTEMKDVTEETLTNVVDILSGNIFGRLICHYWFDEGAHCGRIMRVKKEWKGKKVVYNKDVYEVSYWSIEEDESEGVDYDMNKYELACDVLFKDLTLM</sequence>
<dbReference type="InterPro" id="IPR022894">
    <property type="entry name" value="Oligoribonuclease"/>
</dbReference>
<protein>
    <submittedName>
        <fullName evidence="4">Uncharacterized protein LOC106067388 isoform X1</fullName>
    </submittedName>
</protein>
<dbReference type="PANTHER" id="PTHR11046">
    <property type="entry name" value="OLIGORIBONUCLEASE, MITOCHONDRIAL"/>
    <property type="match status" value="1"/>
</dbReference>